<name>A0A507EY75_9FUNG</name>
<dbReference type="PANTHER" id="PTHR43590">
    <property type="entry name" value="ARSENIC RESISTANCE PROTEIN ARSH (AFU_ORTHOLOGUE AFUA_5G15030)"/>
    <property type="match status" value="1"/>
</dbReference>
<dbReference type="Pfam" id="PF03358">
    <property type="entry name" value="FMN_red"/>
    <property type="match status" value="1"/>
</dbReference>
<dbReference type="PANTHER" id="PTHR43590:SF1">
    <property type="entry name" value="ARSENIC RESISTANCE PROTEIN ARSH (AFU_ORTHOLOGUE AFUA_5G15030)"/>
    <property type="match status" value="1"/>
</dbReference>
<evidence type="ECO:0000259" key="1">
    <source>
        <dbReference type="Pfam" id="PF03358"/>
    </source>
</evidence>
<dbReference type="SUPFAM" id="SSF52218">
    <property type="entry name" value="Flavoproteins"/>
    <property type="match status" value="1"/>
</dbReference>
<dbReference type="InterPro" id="IPR029039">
    <property type="entry name" value="Flavoprotein-like_sf"/>
</dbReference>
<dbReference type="STRING" id="246404.A0A507EY75"/>
<organism evidence="2 3">
    <name type="scientific">Chytriomyces confervae</name>
    <dbReference type="NCBI Taxonomy" id="246404"/>
    <lineage>
        <taxon>Eukaryota</taxon>
        <taxon>Fungi</taxon>
        <taxon>Fungi incertae sedis</taxon>
        <taxon>Chytridiomycota</taxon>
        <taxon>Chytridiomycota incertae sedis</taxon>
        <taxon>Chytridiomycetes</taxon>
        <taxon>Chytridiales</taxon>
        <taxon>Chytriomycetaceae</taxon>
        <taxon>Chytriomyces</taxon>
    </lineage>
</organism>
<dbReference type="Gene3D" id="3.40.50.360">
    <property type="match status" value="2"/>
</dbReference>
<feature type="domain" description="NADPH-dependent FMN reductase-like" evidence="1">
    <location>
        <begin position="40"/>
        <end position="127"/>
    </location>
</feature>
<proteinExistence type="predicted"/>
<comment type="caution">
    <text evidence="2">The sequence shown here is derived from an EMBL/GenBank/DDBJ whole genome shotgun (WGS) entry which is preliminary data.</text>
</comment>
<dbReference type="OrthoDB" id="8300214at2759"/>
<dbReference type="InterPro" id="IPR014063">
    <property type="entry name" value="Arsenate-R_ArsH"/>
</dbReference>
<reference evidence="2 3" key="1">
    <citation type="journal article" date="2019" name="Sci. Rep.">
        <title>Comparative genomics of chytrid fungi reveal insights into the obligate biotrophic and pathogenic lifestyle of Synchytrium endobioticum.</title>
        <authorList>
            <person name="van de Vossenberg B.T.L.H."/>
            <person name="Warris S."/>
            <person name="Nguyen H.D.T."/>
            <person name="van Gent-Pelzer M.P.E."/>
            <person name="Joly D.L."/>
            <person name="van de Geest H.C."/>
            <person name="Bonants P.J.M."/>
            <person name="Smith D.S."/>
            <person name="Levesque C.A."/>
            <person name="van der Lee T.A.J."/>
        </authorList>
    </citation>
    <scope>NUCLEOTIDE SEQUENCE [LARGE SCALE GENOMIC DNA]</scope>
    <source>
        <strain evidence="2 3">CBS 675.73</strain>
    </source>
</reference>
<dbReference type="AlphaFoldDB" id="A0A507EY75"/>
<dbReference type="Proteomes" id="UP000320333">
    <property type="component" value="Unassembled WGS sequence"/>
</dbReference>
<sequence>MAKNKPFRLLPAASNCWTSGLALDGARALGQQFDISSNPPKVLILYGSLRKTSFSRLLAYEYARILEDLGCDVQVFNPRGKCLPVKDDTSDNDPKVTELRNLSIWSEGQIWVSPEQHGTITGVFKNMSRKSFGSFSSERRSSIPKAWTEFDMVEGLTDELELPVGRLKASSFRDRVVDVAEEFFKFMVLLRGKTDFLVDRYSEREEKKLHGRLLAQAEKEDNAPTNK</sequence>
<dbReference type="EMBL" id="QEAP01000359">
    <property type="protein sequence ID" value="TPX68307.1"/>
    <property type="molecule type" value="Genomic_DNA"/>
</dbReference>
<evidence type="ECO:0000313" key="2">
    <source>
        <dbReference type="EMBL" id="TPX68307.1"/>
    </source>
</evidence>
<dbReference type="InterPro" id="IPR005025">
    <property type="entry name" value="FMN_Rdtase-like_dom"/>
</dbReference>
<gene>
    <name evidence="2" type="ORF">CcCBS67573_g07206</name>
</gene>
<keyword evidence="3" id="KW-1185">Reference proteome</keyword>
<protein>
    <recommendedName>
        <fullName evidence="1">NADPH-dependent FMN reductase-like domain-containing protein</fullName>
    </recommendedName>
</protein>
<accession>A0A507EY75</accession>
<dbReference type="GO" id="GO:0016655">
    <property type="term" value="F:oxidoreductase activity, acting on NAD(P)H, quinone or similar compound as acceptor"/>
    <property type="evidence" value="ECO:0007669"/>
    <property type="project" value="TreeGrafter"/>
</dbReference>
<evidence type="ECO:0000313" key="3">
    <source>
        <dbReference type="Proteomes" id="UP000320333"/>
    </source>
</evidence>